<reference evidence="2" key="1">
    <citation type="journal article" date="2020" name="New Phytol.">
        <title>Comparative genomics reveals dynamic genome evolution in host specialist ectomycorrhizal fungi.</title>
        <authorList>
            <person name="Lofgren L.A."/>
            <person name="Nguyen N.H."/>
            <person name="Vilgalys R."/>
            <person name="Ruytinx J."/>
            <person name="Liao H.L."/>
            <person name="Branco S."/>
            <person name="Kuo A."/>
            <person name="LaButti K."/>
            <person name="Lipzen A."/>
            <person name="Andreopoulos W."/>
            <person name="Pangilinan J."/>
            <person name="Riley R."/>
            <person name="Hundley H."/>
            <person name="Na H."/>
            <person name="Barry K."/>
            <person name="Grigoriev I.V."/>
            <person name="Stajich J.E."/>
            <person name="Kennedy P.G."/>
        </authorList>
    </citation>
    <scope>NUCLEOTIDE SEQUENCE</scope>
    <source>
        <strain evidence="2">DOB743</strain>
    </source>
</reference>
<sequence length="713" mass="79213">MSSIAALHTSTFALGFSNNERQAAARALLRHDAHIDGTHYQTRKLGGLHPSYIGFNATAKQTHERALSHDALVEAVLQDMFDALTIQDRLDGGISVLVRCAGSEATATTSPEQLPIDVYITPRELCESAERIGGDVVVWVQVFAQEFVIPHLQHFNKHCLVEDIKPQRQFPASHISSKGPQHLPAPMVATGARIQCSAQAAQVFSGELKASTGHIAPSAAIREAADIGKKNAASVPSTPQKQTMVLQSFYTKKRSRRVQVPPHTRPKVTLSKEARTALKLQRNEKSRRFKDALDAAWNQIDDATKTIATSHHKSICCVQNDLYLGRGLLRLKCSKVNLWNTFCWKKSQDVKKDNSSGHGKDVLQSLVRDNKAEYHALSEQEQEALLKEYADEKQTRATGTRVSTKSKVNDITQTLKAIEIELHSLNCRTGAEVMLYMTRGSTDLPLRGITFTTDGVQNFMASVMGIDTQDLVSKMEGFSIQGVRGAAKNHQQHTSQVHGAIRDLINCGLLTGEPRTKMQWAYYFCNVVQFYQVAIEGWPDRIPFTNLSQVSSALPDLEMLLRKWETGATCWKVLNDEEFEQLRRERNDQLERGEIIDHCRRTRSDKGSKRQRHPTAADNSRSGKKTTHKSKEIIESSDEEEVQPDSEDQLPTPSNTPASSNIPVPDPSTVSSLSNMPFNAGSDTMPYDPVFDADAVLAHLDELFGPDLNFDGI</sequence>
<dbReference type="EMBL" id="JABBWD010000067">
    <property type="protein sequence ID" value="KAG1770134.1"/>
    <property type="molecule type" value="Genomic_DNA"/>
</dbReference>
<evidence type="ECO:0000256" key="1">
    <source>
        <dbReference type="SAM" id="MobiDB-lite"/>
    </source>
</evidence>
<dbReference type="OrthoDB" id="2685591at2759"/>
<feature type="region of interest" description="Disordered" evidence="1">
    <location>
        <begin position="595"/>
        <end position="686"/>
    </location>
</feature>
<dbReference type="AlphaFoldDB" id="A0A9P6ZKK6"/>
<protein>
    <submittedName>
        <fullName evidence="2">Uncharacterized protein</fullName>
    </submittedName>
</protein>
<evidence type="ECO:0000313" key="2">
    <source>
        <dbReference type="EMBL" id="KAG1770134.1"/>
    </source>
</evidence>
<accession>A0A9P6ZKK6</accession>
<feature type="compositionally biased region" description="Polar residues" evidence="1">
    <location>
        <begin position="649"/>
        <end position="677"/>
    </location>
</feature>
<name>A0A9P6ZKK6_9AGAM</name>
<organism evidence="2 3">
    <name type="scientific">Suillus placidus</name>
    <dbReference type="NCBI Taxonomy" id="48579"/>
    <lineage>
        <taxon>Eukaryota</taxon>
        <taxon>Fungi</taxon>
        <taxon>Dikarya</taxon>
        <taxon>Basidiomycota</taxon>
        <taxon>Agaricomycotina</taxon>
        <taxon>Agaricomycetes</taxon>
        <taxon>Agaricomycetidae</taxon>
        <taxon>Boletales</taxon>
        <taxon>Suillineae</taxon>
        <taxon>Suillaceae</taxon>
        <taxon>Suillus</taxon>
    </lineage>
</organism>
<comment type="caution">
    <text evidence="2">The sequence shown here is derived from an EMBL/GenBank/DDBJ whole genome shotgun (WGS) entry which is preliminary data.</text>
</comment>
<feature type="compositionally biased region" description="Basic and acidic residues" evidence="1">
    <location>
        <begin position="595"/>
        <end position="608"/>
    </location>
</feature>
<keyword evidence="3" id="KW-1185">Reference proteome</keyword>
<proteinExistence type="predicted"/>
<gene>
    <name evidence="2" type="ORF">EV702DRAFT_1202548</name>
</gene>
<dbReference type="Proteomes" id="UP000714275">
    <property type="component" value="Unassembled WGS sequence"/>
</dbReference>
<feature type="compositionally biased region" description="Acidic residues" evidence="1">
    <location>
        <begin position="635"/>
        <end position="648"/>
    </location>
</feature>
<evidence type="ECO:0000313" key="3">
    <source>
        <dbReference type="Proteomes" id="UP000714275"/>
    </source>
</evidence>